<protein>
    <submittedName>
        <fullName evidence="1">Uncharacterized protein</fullName>
    </submittedName>
</protein>
<dbReference type="EMBL" id="CM044704">
    <property type="protein sequence ID" value="KAI5669245.1"/>
    <property type="molecule type" value="Genomic_DNA"/>
</dbReference>
<comment type="caution">
    <text evidence="1">The sequence shown here is derived from an EMBL/GenBank/DDBJ whole genome shotgun (WGS) entry which is preliminary data.</text>
</comment>
<proteinExistence type="predicted"/>
<evidence type="ECO:0000313" key="1">
    <source>
        <dbReference type="EMBL" id="KAI5669245.1"/>
    </source>
</evidence>
<evidence type="ECO:0000313" key="2">
    <source>
        <dbReference type="Proteomes" id="UP001060085"/>
    </source>
</evidence>
<accession>A0ACC0B9A6</accession>
<gene>
    <name evidence="1" type="ORF">M9H77_19098</name>
</gene>
<dbReference type="Proteomes" id="UP001060085">
    <property type="component" value="Linkage Group LG04"/>
</dbReference>
<sequence length="199" mass="22157">MFSTRCYMFLRKCIGVMLHVGVLLLNQTIIVVKKNSVVHSVTGLHCTWLVPCTRASSNDVDGLLTLRVDLLEEGRSTWRVWPNWYLSGHCIMLCSGTTTLGRARRGLKLRLCLAGIDYETPERDSDDLVLGSGPCPWSLTVALHVSLNLGVEAVVMCLHSLRLPSCSRNPHINLGWSWAQQAAEVLGREFLDQISPLVM</sequence>
<keyword evidence="2" id="KW-1185">Reference proteome</keyword>
<organism evidence="1 2">
    <name type="scientific">Catharanthus roseus</name>
    <name type="common">Madagascar periwinkle</name>
    <name type="synonym">Vinca rosea</name>
    <dbReference type="NCBI Taxonomy" id="4058"/>
    <lineage>
        <taxon>Eukaryota</taxon>
        <taxon>Viridiplantae</taxon>
        <taxon>Streptophyta</taxon>
        <taxon>Embryophyta</taxon>
        <taxon>Tracheophyta</taxon>
        <taxon>Spermatophyta</taxon>
        <taxon>Magnoliopsida</taxon>
        <taxon>eudicotyledons</taxon>
        <taxon>Gunneridae</taxon>
        <taxon>Pentapetalae</taxon>
        <taxon>asterids</taxon>
        <taxon>lamiids</taxon>
        <taxon>Gentianales</taxon>
        <taxon>Apocynaceae</taxon>
        <taxon>Rauvolfioideae</taxon>
        <taxon>Vinceae</taxon>
        <taxon>Catharanthinae</taxon>
        <taxon>Catharanthus</taxon>
    </lineage>
</organism>
<reference evidence="2" key="1">
    <citation type="journal article" date="2023" name="Nat. Plants">
        <title>Single-cell RNA sequencing provides a high-resolution roadmap for understanding the multicellular compartmentation of specialized metabolism.</title>
        <authorList>
            <person name="Sun S."/>
            <person name="Shen X."/>
            <person name="Li Y."/>
            <person name="Li Y."/>
            <person name="Wang S."/>
            <person name="Li R."/>
            <person name="Zhang H."/>
            <person name="Shen G."/>
            <person name="Guo B."/>
            <person name="Wei J."/>
            <person name="Xu J."/>
            <person name="St-Pierre B."/>
            <person name="Chen S."/>
            <person name="Sun C."/>
        </authorList>
    </citation>
    <scope>NUCLEOTIDE SEQUENCE [LARGE SCALE GENOMIC DNA]</scope>
</reference>
<name>A0ACC0B9A6_CATRO</name>